<gene>
    <name evidence="4" type="ORF">SAMN05660706_11829</name>
</gene>
<sequence>MKNRLITAFLVSFSLLIIIIISWLIYAGPYKKIYMVTIDDNFIGYVQSKDIVNKKIETIKLKLLANEFQEVATKEKVNLVPVRKYGQKYLTNNELTDALEKNLTFIAKGISVDINDKSTVIVKDRSEADFILDVIKNEYTGTNTEKIYFLERVSYSSGKFPVNSFYDKQRAVNYFLNKQKLTTYKVQPGETLWDIAAKNNLAEKDLLEANPTLTPELLQIDQEIFLPRKSMLTVVTTELETDQEEIPFKTKVTWNDSIPYGQSKVMQNGIAGSKRVVYRKILHNGKEVDKVKLSEEIIKQPATKIIQRGAQRAAVSRSGRFLWPTKGYVSSRLGQRWGKMHEGIDIAASYGQVVKAVTDGKVIFSGWKSGYGLAIDIKHPNGLVTRYAHLSQKSVSTGQQVKQGQVIGQVGTTGKVTGPNLHFEVRKYGKAVDPLQFL</sequence>
<evidence type="ECO:0000256" key="1">
    <source>
        <dbReference type="ARBA" id="ARBA00022729"/>
    </source>
</evidence>
<dbReference type="Gene3D" id="2.70.70.10">
    <property type="entry name" value="Glucose Permease (Domain IIA)"/>
    <property type="match status" value="1"/>
</dbReference>
<feature type="domain" description="LysM" evidence="3">
    <location>
        <begin position="182"/>
        <end position="226"/>
    </location>
</feature>
<dbReference type="InterPro" id="IPR011055">
    <property type="entry name" value="Dup_hybrid_motif"/>
</dbReference>
<dbReference type="InterPro" id="IPR016047">
    <property type="entry name" value="M23ase_b-sheet_dom"/>
</dbReference>
<reference evidence="5" key="1">
    <citation type="submission" date="2016-10" db="EMBL/GenBank/DDBJ databases">
        <authorList>
            <person name="Varghese N."/>
            <person name="Submissions S."/>
        </authorList>
    </citation>
    <scope>NUCLEOTIDE SEQUENCE [LARGE SCALE GENOMIC DNA]</scope>
    <source>
        <strain evidence="5">DSM 3669</strain>
    </source>
</reference>
<dbReference type="OrthoDB" id="9814460at2"/>
<accession>A0A1I6DUM0</accession>
<keyword evidence="1" id="KW-0732">Signal</keyword>
<dbReference type="PROSITE" id="PS51782">
    <property type="entry name" value="LYSM"/>
    <property type="match status" value="1"/>
</dbReference>
<dbReference type="SUPFAM" id="SSF51261">
    <property type="entry name" value="Duplicated hybrid motif"/>
    <property type="match status" value="1"/>
</dbReference>
<dbReference type="CDD" id="cd12797">
    <property type="entry name" value="M23_peptidase"/>
    <property type="match status" value="1"/>
</dbReference>
<dbReference type="InterPro" id="IPR018392">
    <property type="entry name" value="LysM"/>
</dbReference>
<dbReference type="Proteomes" id="UP000199584">
    <property type="component" value="Unassembled WGS sequence"/>
</dbReference>
<dbReference type="Pfam" id="PF01476">
    <property type="entry name" value="LysM"/>
    <property type="match status" value="1"/>
</dbReference>
<dbReference type="EMBL" id="FOYM01000018">
    <property type="protein sequence ID" value="SFR09210.1"/>
    <property type="molecule type" value="Genomic_DNA"/>
</dbReference>
<dbReference type="RefSeq" id="WP_092484236.1">
    <property type="nucleotide sequence ID" value="NZ_FOYM01000018.1"/>
</dbReference>
<keyword evidence="5" id="KW-1185">Reference proteome</keyword>
<dbReference type="Gene3D" id="2.20.230.10">
    <property type="entry name" value="Resuscitation-promoting factor rpfb"/>
    <property type="match status" value="1"/>
</dbReference>
<dbReference type="STRING" id="39060.SAMN05660706_11829"/>
<keyword evidence="4" id="KW-0378">Hydrolase</keyword>
<evidence type="ECO:0000259" key="3">
    <source>
        <dbReference type="PROSITE" id="PS51782"/>
    </source>
</evidence>
<dbReference type="Gene3D" id="3.10.350.10">
    <property type="entry name" value="LysM domain"/>
    <property type="match status" value="1"/>
</dbReference>
<evidence type="ECO:0000313" key="4">
    <source>
        <dbReference type="EMBL" id="SFR09210.1"/>
    </source>
</evidence>
<dbReference type="InterPro" id="IPR036779">
    <property type="entry name" value="LysM_dom_sf"/>
</dbReference>
<name>A0A1I6DUM0_9FIRM</name>
<dbReference type="CDD" id="cd00118">
    <property type="entry name" value="LysM"/>
    <property type="match status" value="1"/>
</dbReference>
<dbReference type="InterPro" id="IPR050570">
    <property type="entry name" value="Cell_wall_metabolism_enzyme"/>
</dbReference>
<dbReference type="AlphaFoldDB" id="A0A1I6DUM0"/>
<proteinExistence type="predicted"/>
<organism evidence="4 5">
    <name type="scientific">Desulfoscipio geothermicus DSM 3669</name>
    <dbReference type="NCBI Taxonomy" id="1121426"/>
    <lineage>
        <taxon>Bacteria</taxon>
        <taxon>Bacillati</taxon>
        <taxon>Bacillota</taxon>
        <taxon>Clostridia</taxon>
        <taxon>Eubacteriales</taxon>
        <taxon>Desulfallaceae</taxon>
        <taxon>Desulfoscipio</taxon>
    </lineage>
</organism>
<dbReference type="SUPFAM" id="SSF54106">
    <property type="entry name" value="LysM domain"/>
    <property type="match status" value="1"/>
</dbReference>
<dbReference type="GO" id="GO:0004222">
    <property type="term" value="F:metalloendopeptidase activity"/>
    <property type="evidence" value="ECO:0007669"/>
    <property type="project" value="TreeGrafter"/>
</dbReference>
<feature type="domain" description="G5" evidence="2">
    <location>
        <begin position="232"/>
        <end position="312"/>
    </location>
</feature>
<evidence type="ECO:0000313" key="5">
    <source>
        <dbReference type="Proteomes" id="UP000199584"/>
    </source>
</evidence>
<dbReference type="InterPro" id="IPR011098">
    <property type="entry name" value="G5_dom"/>
</dbReference>
<dbReference type="SMART" id="SM01208">
    <property type="entry name" value="G5"/>
    <property type="match status" value="1"/>
</dbReference>
<dbReference type="PROSITE" id="PS51109">
    <property type="entry name" value="G5"/>
    <property type="match status" value="1"/>
</dbReference>
<dbReference type="PANTHER" id="PTHR21666">
    <property type="entry name" value="PEPTIDASE-RELATED"/>
    <property type="match status" value="1"/>
</dbReference>
<dbReference type="PANTHER" id="PTHR21666:SF270">
    <property type="entry name" value="MUREIN HYDROLASE ACTIVATOR ENVC"/>
    <property type="match status" value="1"/>
</dbReference>
<dbReference type="Pfam" id="PF01551">
    <property type="entry name" value="Peptidase_M23"/>
    <property type="match status" value="1"/>
</dbReference>
<dbReference type="Pfam" id="PF07501">
    <property type="entry name" value="G5"/>
    <property type="match status" value="1"/>
</dbReference>
<protein>
    <submittedName>
        <fullName evidence="4">Murein DD-endopeptidase MepM and murein hydrolase activator NlpD, contain LysM domain</fullName>
    </submittedName>
</protein>
<evidence type="ECO:0000259" key="2">
    <source>
        <dbReference type="PROSITE" id="PS51109"/>
    </source>
</evidence>
<dbReference type="SMART" id="SM00257">
    <property type="entry name" value="LysM"/>
    <property type="match status" value="1"/>
</dbReference>